<gene>
    <name evidence="1" type="ORF">O181_028651</name>
</gene>
<keyword evidence="2" id="KW-1185">Reference proteome</keyword>
<proteinExistence type="predicted"/>
<reference evidence="1" key="1">
    <citation type="submission" date="2021-03" db="EMBL/GenBank/DDBJ databases">
        <title>Draft genome sequence of rust myrtle Austropuccinia psidii MF-1, a brazilian biotype.</title>
        <authorList>
            <person name="Quecine M.C."/>
            <person name="Pachon D.M.R."/>
            <person name="Bonatelli M.L."/>
            <person name="Correr F.H."/>
            <person name="Franceschini L.M."/>
            <person name="Leite T.F."/>
            <person name="Margarido G.R.A."/>
            <person name="Almeida C.A."/>
            <person name="Ferrarezi J.A."/>
            <person name="Labate C.A."/>
        </authorList>
    </citation>
    <scope>NUCLEOTIDE SEQUENCE</scope>
    <source>
        <strain evidence="1">MF-1</strain>
    </source>
</reference>
<organism evidence="1 2">
    <name type="scientific">Austropuccinia psidii MF-1</name>
    <dbReference type="NCBI Taxonomy" id="1389203"/>
    <lineage>
        <taxon>Eukaryota</taxon>
        <taxon>Fungi</taxon>
        <taxon>Dikarya</taxon>
        <taxon>Basidiomycota</taxon>
        <taxon>Pucciniomycotina</taxon>
        <taxon>Pucciniomycetes</taxon>
        <taxon>Pucciniales</taxon>
        <taxon>Sphaerophragmiaceae</taxon>
        <taxon>Austropuccinia</taxon>
    </lineage>
</organism>
<sequence length="199" mass="21633">MLTQPHHPLDVTPTLPPHHSLCFNSPSAQNPYAPTPPLRYMSYASVKPPHPLLRLPSLCLNRFPQDIPPSPPSTLLMPPPTCLILFAAYHAYTWVVPSQHASDTAPPSPPSSLPTLPYPHCSQSLCSRGALKIFLLRRPQPSLCLLPPGSSSLLIAILTPTQFPANMPPMPPLHLCPHNSLHFHTSAASNPYSPAALSR</sequence>
<evidence type="ECO:0000313" key="1">
    <source>
        <dbReference type="EMBL" id="MBW0488936.1"/>
    </source>
</evidence>
<dbReference type="Proteomes" id="UP000765509">
    <property type="component" value="Unassembled WGS sequence"/>
</dbReference>
<accession>A0A9Q3H2K6</accession>
<name>A0A9Q3H2K6_9BASI</name>
<evidence type="ECO:0000313" key="2">
    <source>
        <dbReference type="Proteomes" id="UP000765509"/>
    </source>
</evidence>
<comment type="caution">
    <text evidence="1">The sequence shown here is derived from an EMBL/GenBank/DDBJ whole genome shotgun (WGS) entry which is preliminary data.</text>
</comment>
<dbReference type="EMBL" id="AVOT02009849">
    <property type="protein sequence ID" value="MBW0488936.1"/>
    <property type="molecule type" value="Genomic_DNA"/>
</dbReference>
<dbReference type="AlphaFoldDB" id="A0A9Q3H2K6"/>
<protein>
    <submittedName>
        <fullName evidence="1">Uncharacterized protein</fullName>
    </submittedName>
</protein>